<dbReference type="Gene3D" id="3.90.1010.20">
    <property type="match status" value="1"/>
</dbReference>
<keyword evidence="1" id="KW-0472">Membrane</keyword>
<dbReference type="PATRIC" id="fig|86416.3.peg.3230"/>
<dbReference type="Pfam" id="PF04205">
    <property type="entry name" value="FMN_bind"/>
    <property type="match status" value="1"/>
</dbReference>
<keyword evidence="4" id="KW-1185">Reference proteome</keyword>
<organism evidence="3 4">
    <name type="scientific">Clostridium pasteurianum BC1</name>
    <dbReference type="NCBI Taxonomy" id="86416"/>
    <lineage>
        <taxon>Bacteria</taxon>
        <taxon>Bacillati</taxon>
        <taxon>Bacillota</taxon>
        <taxon>Clostridia</taxon>
        <taxon>Eubacteriales</taxon>
        <taxon>Clostridiaceae</taxon>
        <taxon>Clostridium</taxon>
    </lineage>
</organism>
<dbReference type="InterPro" id="IPR007329">
    <property type="entry name" value="FMN-bd"/>
</dbReference>
<dbReference type="GO" id="GO:0016020">
    <property type="term" value="C:membrane"/>
    <property type="evidence" value="ECO:0007669"/>
    <property type="project" value="InterPro"/>
</dbReference>
<feature type="domain" description="FMN-binding" evidence="2">
    <location>
        <begin position="61"/>
        <end position="132"/>
    </location>
</feature>
<dbReference type="eggNOG" id="COG3976">
    <property type="taxonomic scope" value="Bacteria"/>
</dbReference>
<keyword evidence="1" id="KW-1133">Transmembrane helix</keyword>
<evidence type="ECO:0000313" key="4">
    <source>
        <dbReference type="Proteomes" id="UP000013523"/>
    </source>
</evidence>
<protein>
    <recommendedName>
        <fullName evidence="2">FMN-binding domain-containing protein</fullName>
    </recommendedName>
</protein>
<evidence type="ECO:0000256" key="1">
    <source>
        <dbReference type="SAM" id="Phobius"/>
    </source>
</evidence>
<dbReference type="STRING" id="86416.Clopa_3239"/>
<name>R4K8N1_CLOPA</name>
<dbReference type="SMART" id="SM00900">
    <property type="entry name" value="FMN_bind"/>
    <property type="match status" value="1"/>
</dbReference>
<gene>
    <name evidence="3" type="ORF">Clopa_3239</name>
</gene>
<sequence>MNINKKIVLILVSLCIVAGIFLGVNYLINLQKYKNAIKAISIGNVNLSKISDGTYSGSYDAYIIAADVSVAVNNHKITDIKLLRHKNERGQRAEVIPQRVLAAQSLAVDTVSGATNSSKVILKSIENALEKGK</sequence>
<dbReference type="AlphaFoldDB" id="R4K8N1"/>
<evidence type="ECO:0000313" key="3">
    <source>
        <dbReference type="EMBL" id="AGK98046.1"/>
    </source>
</evidence>
<proteinExistence type="predicted"/>
<dbReference type="Proteomes" id="UP000013523">
    <property type="component" value="Chromosome"/>
</dbReference>
<dbReference type="KEGG" id="cpas:Clopa_3239"/>
<reference evidence="3 4" key="1">
    <citation type="submission" date="2012-01" db="EMBL/GenBank/DDBJ databases">
        <title>Complete sequence of chromosome of Clostridium pasteurianum BC1.</title>
        <authorList>
            <consortium name="US DOE Joint Genome Institute"/>
            <person name="Lucas S."/>
            <person name="Han J."/>
            <person name="Lapidus A."/>
            <person name="Cheng J.-F."/>
            <person name="Goodwin L."/>
            <person name="Pitluck S."/>
            <person name="Peters L."/>
            <person name="Mikhailova N."/>
            <person name="Teshima H."/>
            <person name="Detter J.C."/>
            <person name="Han C."/>
            <person name="Tapia R."/>
            <person name="Land M."/>
            <person name="Hauser L."/>
            <person name="Kyrpides N."/>
            <person name="Ivanova N."/>
            <person name="Pagani I."/>
            <person name="Dunn J."/>
            <person name="Taghavi S."/>
            <person name="Francis A."/>
            <person name="van der Lelie D."/>
            <person name="Woyke T."/>
        </authorList>
    </citation>
    <scope>NUCLEOTIDE SEQUENCE [LARGE SCALE GENOMIC DNA]</scope>
    <source>
        <strain evidence="3 4">BC1</strain>
    </source>
</reference>
<accession>R4K8N1</accession>
<dbReference type="HOGENOM" id="CLU_096350_0_1_9"/>
<dbReference type="GO" id="GO:0010181">
    <property type="term" value="F:FMN binding"/>
    <property type="evidence" value="ECO:0007669"/>
    <property type="project" value="InterPro"/>
</dbReference>
<keyword evidence="1" id="KW-0812">Transmembrane</keyword>
<dbReference type="OrthoDB" id="307864at2"/>
<feature type="transmembrane region" description="Helical" evidence="1">
    <location>
        <begin position="7"/>
        <end position="28"/>
    </location>
</feature>
<evidence type="ECO:0000259" key="2">
    <source>
        <dbReference type="SMART" id="SM00900"/>
    </source>
</evidence>
<dbReference type="RefSeq" id="WP_015616332.1">
    <property type="nucleotide sequence ID" value="NC_021182.1"/>
</dbReference>
<dbReference type="EMBL" id="CP003261">
    <property type="protein sequence ID" value="AGK98046.1"/>
    <property type="molecule type" value="Genomic_DNA"/>
</dbReference>